<comment type="caution">
    <text evidence="1">The sequence shown here is derived from an EMBL/GenBank/DDBJ whole genome shotgun (WGS) entry which is preliminary data.</text>
</comment>
<dbReference type="Proteomes" id="UP000077202">
    <property type="component" value="Unassembled WGS sequence"/>
</dbReference>
<dbReference type="EMBL" id="LVLJ01004024">
    <property type="protein sequence ID" value="OAE18687.1"/>
    <property type="molecule type" value="Genomic_DNA"/>
</dbReference>
<keyword evidence="2" id="KW-1185">Reference proteome</keyword>
<reference evidence="1" key="1">
    <citation type="submission" date="2016-03" db="EMBL/GenBank/DDBJ databases">
        <title>Mechanisms controlling the formation of the plant cell surface in tip-growing cells are functionally conserved among land plants.</title>
        <authorList>
            <person name="Honkanen S."/>
            <person name="Jones V.A."/>
            <person name="Morieri G."/>
            <person name="Champion C."/>
            <person name="Hetherington A.J."/>
            <person name="Kelly S."/>
            <person name="Saint-Marcoux D."/>
            <person name="Proust H."/>
            <person name="Prescott H."/>
            <person name="Dolan L."/>
        </authorList>
    </citation>
    <scope>NUCLEOTIDE SEQUENCE [LARGE SCALE GENOMIC DNA]</scope>
    <source>
        <tissue evidence="1">Whole gametophyte</tissue>
    </source>
</reference>
<name>A0A176VDP2_MARPO</name>
<organism evidence="1 2">
    <name type="scientific">Marchantia polymorpha subsp. ruderalis</name>
    <dbReference type="NCBI Taxonomy" id="1480154"/>
    <lineage>
        <taxon>Eukaryota</taxon>
        <taxon>Viridiplantae</taxon>
        <taxon>Streptophyta</taxon>
        <taxon>Embryophyta</taxon>
        <taxon>Marchantiophyta</taxon>
        <taxon>Marchantiopsida</taxon>
        <taxon>Marchantiidae</taxon>
        <taxon>Marchantiales</taxon>
        <taxon>Marchantiaceae</taxon>
        <taxon>Marchantia</taxon>
    </lineage>
</organism>
<evidence type="ECO:0000313" key="1">
    <source>
        <dbReference type="EMBL" id="OAE18687.1"/>
    </source>
</evidence>
<accession>A0A176VDP2</accession>
<proteinExistence type="predicted"/>
<sequence length="95" mass="9543">MPLCRRAAAAAAGAGKTGQCGAPTATKQVAVRANEVAPGFPVMATGFFQSMRAVGGDGAKIESGASAESSWNLLAESELRTRGDATDDALGIQCN</sequence>
<dbReference type="AlphaFoldDB" id="A0A176VDP2"/>
<evidence type="ECO:0000313" key="2">
    <source>
        <dbReference type="Proteomes" id="UP000077202"/>
    </source>
</evidence>
<gene>
    <name evidence="1" type="ORF">AXG93_4448s1220</name>
</gene>
<protein>
    <submittedName>
        <fullName evidence="1">Uncharacterized protein</fullName>
    </submittedName>
</protein>